<name>A0ABY7AVM6_9PSEU</name>
<dbReference type="Proteomes" id="UP001163203">
    <property type="component" value="Chromosome"/>
</dbReference>
<evidence type="ECO:0000313" key="2">
    <source>
        <dbReference type="EMBL" id="WAL63792.1"/>
    </source>
</evidence>
<dbReference type="EMBL" id="CP113836">
    <property type="protein sequence ID" value="WAL63792.1"/>
    <property type="molecule type" value="Genomic_DNA"/>
</dbReference>
<evidence type="ECO:0000313" key="3">
    <source>
        <dbReference type="Proteomes" id="UP001163203"/>
    </source>
</evidence>
<feature type="transmembrane region" description="Helical" evidence="1">
    <location>
        <begin position="86"/>
        <end position="109"/>
    </location>
</feature>
<gene>
    <name evidence="2" type="ORF">ORV05_22670</name>
</gene>
<feature type="transmembrane region" description="Helical" evidence="1">
    <location>
        <begin position="12"/>
        <end position="34"/>
    </location>
</feature>
<accession>A0ABY7AVM6</accession>
<feature type="transmembrane region" description="Helical" evidence="1">
    <location>
        <begin position="121"/>
        <end position="144"/>
    </location>
</feature>
<sequence length="151" mass="15565">MTPDLAGTGRIAAMSLSVSLIAIIVFIGLGFAAPTGTHPFFYFGLAFFGGGAISLLFGGIGVVFARDRTPSSPSLDSQFFGGVRTMMMAMWLCALVMDGLGTLIVRAIAGGRGGTTPLSTGVLVIAFTVATVTVICAGVTAVVMRRRLRRG</sequence>
<keyword evidence="1" id="KW-0812">Transmembrane</keyword>
<reference evidence="2" key="1">
    <citation type="submission" date="2022-11" db="EMBL/GenBank/DDBJ databases">
        <authorList>
            <person name="Mo P."/>
        </authorList>
    </citation>
    <scope>NUCLEOTIDE SEQUENCE</scope>
    <source>
        <strain evidence="2">HUAS 11-8</strain>
    </source>
</reference>
<evidence type="ECO:0000256" key="1">
    <source>
        <dbReference type="SAM" id="Phobius"/>
    </source>
</evidence>
<organism evidence="2 3">
    <name type="scientific">Amycolatopsis cynarae</name>
    <dbReference type="NCBI Taxonomy" id="2995223"/>
    <lineage>
        <taxon>Bacteria</taxon>
        <taxon>Bacillati</taxon>
        <taxon>Actinomycetota</taxon>
        <taxon>Actinomycetes</taxon>
        <taxon>Pseudonocardiales</taxon>
        <taxon>Pseudonocardiaceae</taxon>
        <taxon>Amycolatopsis</taxon>
    </lineage>
</organism>
<protein>
    <submittedName>
        <fullName evidence="2">Uncharacterized protein</fullName>
    </submittedName>
</protein>
<dbReference type="RefSeq" id="WP_268754035.1">
    <property type="nucleotide sequence ID" value="NZ_CP113836.1"/>
</dbReference>
<proteinExistence type="predicted"/>
<feature type="transmembrane region" description="Helical" evidence="1">
    <location>
        <begin position="40"/>
        <end position="65"/>
    </location>
</feature>
<keyword evidence="1" id="KW-0472">Membrane</keyword>
<keyword evidence="3" id="KW-1185">Reference proteome</keyword>
<keyword evidence="1" id="KW-1133">Transmembrane helix</keyword>